<evidence type="ECO:0000256" key="3">
    <source>
        <dbReference type="ARBA" id="ARBA00023295"/>
    </source>
</evidence>
<dbReference type="EMBL" id="QPJD01000009">
    <property type="protein sequence ID" value="RCW46416.1"/>
    <property type="molecule type" value="Genomic_DNA"/>
</dbReference>
<dbReference type="PANTHER" id="PTHR22925:SF3">
    <property type="entry name" value="GLYCOSYL HYDROLASE FAMILY PROTEIN 43"/>
    <property type="match status" value="1"/>
</dbReference>
<evidence type="ECO:0000256" key="2">
    <source>
        <dbReference type="ARBA" id="ARBA00022801"/>
    </source>
</evidence>
<dbReference type="Pfam" id="PF04616">
    <property type="entry name" value="Glyco_hydro_43"/>
    <property type="match status" value="1"/>
</dbReference>
<dbReference type="GO" id="GO:0004553">
    <property type="term" value="F:hydrolase activity, hydrolyzing O-glycosyl compounds"/>
    <property type="evidence" value="ECO:0007669"/>
    <property type="project" value="InterPro"/>
</dbReference>
<keyword evidence="3 4" id="KW-0326">Glycosidase</keyword>
<evidence type="ECO:0000256" key="4">
    <source>
        <dbReference type="RuleBase" id="RU361187"/>
    </source>
</evidence>
<evidence type="ECO:0000256" key="1">
    <source>
        <dbReference type="ARBA" id="ARBA00009865"/>
    </source>
</evidence>
<gene>
    <name evidence="5" type="ORF">DFP97_10958</name>
</gene>
<dbReference type="AlphaFoldDB" id="A0A368VWZ3"/>
<dbReference type="InterPro" id="IPR023296">
    <property type="entry name" value="Glyco_hydro_beta-prop_sf"/>
</dbReference>
<dbReference type="Proteomes" id="UP000252415">
    <property type="component" value="Unassembled WGS sequence"/>
</dbReference>
<organism evidence="5 6">
    <name type="scientific">Paenibacillus prosopidis</name>
    <dbReference type="NCBI Taxonomy" id="630520"/>
    <lineage>
        <taxon>Bacteria</taxon>
        <taxon>Bacillati</taxon>
        <taxon>Bacillota</taxon>
        <taxon>Bacilli</taxon>
        <taxon>Bacillales</taxon>
        <taxon>Paenibacillaceae</taxon>
        <taxon>Paenibacillus</taxon>
    </lineage>
</organism>
<dbReference type="Gene3D" id="2.115.10.20">
    <property type="entry name" value="Glycosyl hydrolase domain, family 43"/>
    <property type="match status" value="1"/>
</dbReference>
<dbReference type="PANTHER" id="PTHR22925">
    <property type="entry name" value="GLYCOSYL HYDROLASE 43 FAMILY MEMBER"/>
    <property type="match status" value="1"/>
</dbReference>
<dbReference type="GO" id="GO:0005975">
    <property type="term" value="P:carbohydrate metabolic process"/>
    <property type="evidence" value="ECO:0007669"/>
    <property type="project" value="InterPro"/>
</dbReference>
<proteinExistence type="inferred from homology"/>
<dbReference type="Gene3D" id="2.60.120.260">
    <property type="entry name" value="Galactose-binding domain-like"/>
    <property type="match status" value="1"/>
</dbReference>
<sequence length="423" mass="48026">MMNNAYFFNGVPWFDQNGETVNAHGACVLKEGNKYYLFGEYKTNDVNKFVGFSCYSSYNLSDWHFEVLALPPQEQGLLGPDRIGERVKVLKNHKTGTFVMLMHTDNLKYTDPCIGLATCDSIDGTFEFQGPLLFEGKPIRMWDMGTFVDENGTAYLLLHEGDIYRLSDDNLTAVEKVAENIAPGGESPAMFHHGDNYFMMFSNKTSWERNDNYYFVSNNLHGPWNEQGLFCPKGSLTYNSQCFFVFSLEADGKTVPLYMGDRWSFPRQASSATQVWLPITVVKEDKCSILEYWPVWASESISQVFLEGMDKPLPFRSNQRGDSVDYTFEGSQIIVYGISDCHGGYAEFSIYDDTGEFIHRTIIDFYSLVPDSSMKYVSPKLSHGSYTLKVGVMGENGVWFKKDGKQFGSDDYFVTLESIKVCT</sequence>
<accession>A0A368VWZ3</accession>
<keyword evidence="6" id="KW-1185">Reference proteome</keyword>
<dbReference type="InterPro" id="IPR006710">
    <property type="entry name" value="Glyco_hydro_43"/>
</dbReference>
<dbReference type="SUPFAM" id="SSF75005">
    <property type="entry name" value="Arabinanase/levansucrase/invertase"/>
    <property type="match status" value="1"/>
</dbReference>
<protein>
    <submittedName>
        <fullName evidence="5">Glycosyl hydrolase family 43</fullName>
    </submittedName>
</protein>
<comment type="similarity">
    <text evidence="1 4">Belongs to the glycosyl hydrolase 43 family.</text>
</comment>
<reference evidence="5 6" key="1">
    <citation type="submission" date="2018-07" db="EMBL/GenBank/DDBJ databases">
        <title>Genomic Encyclopedia of Type Strains, Phase III (KMG-III): the genomes of soil and plant-associated and newly described type strains.</title>
        <authorList>
            <person name="Whitman W."/>
        </authorList>
    </citation>
    <scope>NUCLEOTIDE SEQUENCE [LARGE SCALE GENOMIC DNA]</scope>
    <source>
        <strain evidence="5 6">CECT 7506</strain>
    </source>
</reference>
<comment type="caution">
    <text evidence="5">The sequence shown here is derived from an EMBL/GenBank/DDBJ whole genome shotgun (WGS) entry which is preliminary data.</text>
</comment>
<evidence type="ECO:0000313" key="6">
    <source>
        <dbReference type="Proteomes" id="UP000252415"/>
    </source>
</evidence>
<evidence type="ECO:0000313" key="5">
    <source>
        <dbReference type="EMBL" id="RCW46416.1"/>
    </source>
</evidence>
<dbReference type="RefSeq" id="WP_220271164.1">
    <property type="nucleotide sequence ID" value="NZ_QPJD01000009.1"/>
</dbReference>
<name>A0A368VWZ3_9BACL</name>
<keyword evidence="2 4" id="KW-0378">Hydrolase</keyword>
<dbReference type="CDD" id="cd18821">
    <property type="entry name" value="GH43_Pc3Gal43A-like"/>
    <property type="match status" value="1"/>
</dbReference>